<protein>
    <submittedName>
        <fullName evidence="1">Uncharacterized protein</fullName>
    </submittedName>
</protein>
<organism evidence="1">
    <name type="scientific">marine metagenome</name>
    <dbReference type="NCBI Taxonomy" id="408172"/>
    <lineage>
        <taxon>unclassified sequences</taxon>
        <taxon>metagenomes</taxon>
        <taxon>ecological metagenomes</taxon>
    </lineage>
</organism>
<name>A0A382Z330_9ZZZZ</name>
<reference evidence="1" key="1">
    <citation type="submission" date="2018-05" db="EMBL/GenBank/DDBJ databases">
        <authorList>
            <person name="Lanie J.A."/>
            <person name="Ng W.-L."/>
            <person name="Kazmierczak K.M."/>
            <person name="Andrzejewski T.M."/>
            <person name="Davidsen T.M."/>
            <person name="Wayne K.J."/>
            <person name="Tettelin H."/>
            <person name="Glass J.I."/>
            <person name="Rusch D."/>
            <person name="Podicherti R."/>
            <person name="Tsui H.-C.T."/>
            <person name="Winkler M.E."/>
        </authorList>
    </citation>
    <scope>NUCLEOTIDE SEQUENCE</scope>
</reference>
<dbReference type="EMBL" id="UINC01180108">
    <property type="protein sequence ID" value="SVD89138.1"/>
    <property type="molecule type" value="Genomic_DNA"/>
</dbReference>
<evidence type="ECO:0000313" key="1">
    <source>
        <dbReference type="EMBL" id="SVD89138.1"/>
    </source>
</evidence>
<sequence>MKKIFGLFVFGILASTAFANDICLKTDGCRINTDTGICIECIDFNEFLSSRPPSPSCIEMYVKCPKGKPGTLAGVSMVGVCKAALNEC</sequence>
<gene>
    <name evidence="1" type="ORF">METZ01_LOCUS441992</name>
</gene>
<feature type="non-terminal residue" evidence="1">
    <location>
        <position position="88"/>
    </location>
</feature>
<accession>A0A382Z330</accession>
<dbReference type="AlphaFoldDB" id="A0A382Z330"/>
<proteinExistence type="predicted"/>